<name>A0ABY8ABB3_9ACTN</name>
<protein>
    <recommendedName>
        <fullName evidence="5">Winged helix DNA-binding domain-containing protein</fullName>
    </recommendedName>
</protein>
<keyword evidence="2" id="KW-0812">Transmembrane</keyword>
<evidence type="ECO:0000313" key="3">
    <source>
        <dbReference type="EMBL" id="WEB41220.1"/>
    </source>
</evidence>
<dbReference type="EMBL" id="CP095749">
    <property type="protein sequence ID" value="WEB41220.1"/>
    <property type="molecule type" value="Genomic_DNA"/>
</dbReference>
<feature type="region of interest" description="Disordered" evidence="1">
    <location>
        <begin position="327"/>
        <end position="369"/>
    </location>
</feature>
<reference evidence="3 4" key="1">
    <citation type="submission" date="2022-03" db="EMBL/GenBank/DDBJ databases">
        <title>Streptomyces yunnanensis P86,complete genome.</title>
        <authorList>
            <person name="Chen S."/>
            <person name="Zhang Q."/>
        </authorList>
    </citation>
    <scope>NUCLEOTIDE SEQUENCE [LARGE SCALE GENOMIC DNA]</scope>
    <source>
        <strain evidence="3 4">P86</strain>
    </source>
</reference>
<feature type="region of interest" description="Disordered" evidence="1">
    <location>
        <begin position="529"/>
        <end position="557"/>
    </location>
</feature>
<accession>A0ABY8ABB3</accession>
<evidence type="ECO:0008006" key="5">
    <source>
        <dbReference type="Google" id="ProtNLM"/>
    </source>
</evidence>
<evidence type="ECO:0000313" key="4">
    <source>
        <dbReference type="Proteomes" id="UP001218629"/>
    </source>
</evidence>
<feature type="transmembrane region" description="Helical" evidence="2">
    <location>
        <begin position="457"/>
        <end position="478"/>
    </location>
</feature>
<dbReference type="Gene3D" id="3.30.70.100">
    <property type="match status" value="1"/>
</dbReference>
<dbReference type="Proteomes" id="UP001218629">
    <property type="component" value="Chromosome"/>
</dbReference>
<gene>
    <name evidence="3" type="ORF">MOV08_19350</name>
</gene>
<proteinExistence type="predicted"/>
<organism evidence="3 4">
    <name type="scientific">Streptomyces yunnanensis</name>
    <dbReference type="NCBI Taxonomy" id="156453"/>
    <lineage>
        <taxon>Bacteria</taxon>
        <taxon>Bacillati</taxon>
        <taxon>Actinomycetota</taxon>
        <taxon>Actinomycetes</taxon>
        <taxon>Kitasatosporales</taxon>
        <taxon>Streptomycetaceae</taxon>
        <taxon>Streptomyces</taxon>
    </lineage>
</organism>
<keyword evidence="2" id="KW-1133">Transmembrane helix</keyword>
<keyword evidence="4" id="KW-1185">Reference proteome</keyword>
<keyword evidence="2" id="KW-0472">Membrane</keyword>
<feature type="region of interest" description="Disordered" evidence="1">
    <location>
        <begin position="423"/>
        <end position="445"/>
    </location>
</feature>
<sequence>MPGDQQHVGEVHHFVVAEAFTVHLGLDQLGDQVFAGVPPAVHHVFAQVVKGFLDEVRRGIGLPSAGQLSARRVESVEDEESEHRRVPRVHQVRDAVPQQAAFVHCLVEPITREHILAAARFSGNSVYGAKLPTKSPNTATRPGCPAGSSAARQVAVQRFAPYFENPSLGFHERWAAPQYGLTYDLPEQELFDIAYIFKATHQGIGNDMTWKLCAAMDIWRDAHWHSQLSYFETEESITLTNTRPGFDWHVIQLTTDVEIALFQLLDQPRSLPYLERECAKRLGQTDVGAVIDRWMEPGLLFTDDGRLIHVVTKDRNQRFMPIRVGQGLAARSKADRPSSESVEGARQSRVMGVQPPLPPVGPGGAARRRGTEHMAGEIPRGQVLLPSRSRVPADPGPAPRRSAPAHGLGPCLCLRGRVAGGRPQSGLRAGRGDVGVREASPGRPDRRQRLVGAVPSAAPGFAVLGGMSVYISIVLWNLKNSKATVEDLREYLRDYAVDAFSTLKGMRMKTWFADAEKGYWGGGVPLGRRQHAEPAVGQPGDRHHRLPAERPSTSTRR</sequence>
<evidence type="ECO:0000256" key="2">
    <source>
        <dbReference type="SAM" id="Phobius"/>
    </source>
</evidence>
<evidence type="ECO:0000256" key="1">
    <source>
        <dbReference type="SAM" id="MobiDB-lite"/>
    </source>
</evidence>